<gene>
    <name evidence="1" type="ORF">CLV71_103363</name>
</gene>
<evidence type="ECO:0000313" key="1">
    <source>
        <dbReference type="EMBL" id="TDV55122.1"/>
    </source>
</evidence>
<comment type="caution">
    <text evidence="1">The sequence shown here is derived from an EMBL/GenBank/DDBJ whole genome shotgun (WGS) entry which is preliminary data.</text>
</comment>
<name>A0A4R7VYL6_9PSEU</name>
<keyword evidence="2" id="KW-1185">Reference proteome</keyword>
<dbReference type="InterPro" id="IPR011990">
    <property type="entry name" value="TPR-like_helical_dom_sf"/>
</dbReference>
<protein>
    <recommendedName>
        <fullName evidence="3">Tetratricopeptide repeat protein</fullName>
    </recommendedName>
</protein>
<evidence type="ECO:0008006" key="3">
    <source>
        <dbReference type="Google" id="ProtNLM"/>
    </source>
</evidence>
<evidence type="ECO:0000313" key="2">
    <source>
        <dbReference type="Proteomes" id="UP000294927"/>
    </source>
</evidence>
<proteinExistence type="predicted"/>
<accession>A0A4R7VYL6</accession>
<dbReference type="EMBL" id="SOCP01000003">
    <property type="protein sequence ID" value="TDV55122.1"/>
    <property type="molecule type" value="Genomic_DNA"/>
</dbReference>
<organism evidence="1 2">
    <name type="scientific">Actinophytocola oryzae</name>
    <dbReference type="NCBI Taxonomy" id="502181"/>
    <lineage>
        <taxon>Bacteria</taxon>
        <taxon>Bacillati</taxon>
        <taxon>Actinomycetota</taxon>
        <taxon>Actinomycetes</taxon>
        <taxon>Pseudonocardiales</taxon>
        <taxon>Pseudonocardiaceae</taxon>
    </lineage>
</organism>
<dbReference type="AlphaFoldDB" id="A0A4R7VYL6"/>
<dbReference type="Proteomes" id="UP000294927">
    <property type="component" value="Unassembled WGS sequence"/>
</dbReference>
<sequence length="366" mass="39826">MSFSWTDRYDTLSPKAATVLRATALIGSTEPAELVHALDMAKDEITDNLAELRRTGWTRQQSDGRETLVAEAETWLVHDAIDVVPAERLTANDGHIAARYLDHHLARLGHGDHDAVAAWTTTHRDRLIAALRLGLRSGDVQQVLAVAMAASRVASDVPDREWRAALMAVGEQIARRAPANAVDLLRANGDAALRSSDVTTAERQYEHALAIAGEHGEEKVLGDLLAALIPVLLGRGQASRAADALLDLADLHQRAGEQHALADTLARLGGLMVACGRTEQGITYFDQAEQLLCGLRPRDIAFEARVAELRGRALWALGNTTLGRRAFNQALDLLGTKGNEEARERLRQLVRTRRDDDLPRPGTTTG</sequence>
<dbReference type="SUPFAM" id="SSF48452">
    <property type="entry name" value="TPR-like"/>
    <property type="match status" value="1"/>
</dbReference>
<reference evidence="1 2" key="1">
    <citation type="submission" date="2019-03" db="EMBL/GenBank/DDBJ databases">
        <title>Genomic Encyclopedia of Archaeal and Bacterial Type Strains, Phase II (KMG-II): from individual species to whole genera.</title>
        <authorList>
            <person name="Goeker M."/>
        </authorList>
    </citation>
    <scope>NUCLEOTIDE SEQUENCE [LARGE SCALE GENOMIC DNA]</scope>
    <source>
        <strain evidence="1 2">DSM 45499</strain>
    </source>
</reference>
<dbReference type="Gene3D" id="1.25.40.10">
    <property type="entry name" value="Tetratricopeptide repeat domain"/>
    <property type="match status" value="1"/>
</dbReference>